<organism evidence="8 9">
    <name type="scientific">Erythranthe guttata</name>
    <name type="common">Yellow monkey flower</name>
    <name type="synonym">Mimulus guttatus</name>
    <dbReference type="NCBI Taxonomy" id="4155"/>
    <lineage>
        <taxon>Eukaryota</taxon>
        <taxon>Viridiplantae</taxon>
        <taxon>Streptophyta</taxon>
        <taxon>Embryophyta</taxon>
        <taxon>Tracheophyta</taxon>
        <taxon>Spermatophyta</taxon>
        <taxon>Magnoliopsida</taxon>
        <taxon>eudicotyledons</taxon>
        <taxon>Gunneridae</taxon>
        <taxon>Pentapetalae</taxon>
        <taxon>asterids</taxon>
        <taxon>lamiids</taxon>
        <taxon>Lamiales</taxon>
        <taxon>Phrymaceae</taxon>
        <taxon>Erythranthe</taxon>
    </lineage>
</organism>
<evidence type="ECO:0000256" key="2">
    <source>
        <dbReference type="ARBA" id="ARBA00022481"/>
    </source>
</evidence>
<keyword evidence="4" id="KW-0636">Prenylation</keyword>
<feature type="compositionally biased region" description="Low complexity" evidence="6">
    <location>
        <begin position="151"/>
        <end position="164"/>
    </location>
</feature>
<dbReference type="InterPro" id="IPR006121">
    <property type="entry name" value="HMA_dom"/>
</dbReference>
<feature type="compositionally biased region" description="Gly residues" evidence="6">
    <location>
        <begin position="129"/>
        <end position="139"/>
    </location>
</feature>
<dbReference type="GO" id="GO:0046872">
    <property type="term" value="F:metal ion binding"/>
    <property type="evidence" value="ECO:0007669"/>
    <property type="project" value="UniProtKB-KW"/>
</dbReference>
<dbReference type="SUPFAM" id="SSF55008">
    <property type="entry name" value="HMA, heavy metal-associated domain"/>
    <property type="match status" value="1"/>
</dbReference>
<name>A0A022RAH2_ERYGU</name>
<evidence type="ECO:0000256" key="1">
    <source>
        <dbReference type="ARBA" id="ARBA00004170"/>
    </source>
</evidence>
<keyword evidence="2" id="KW-0488">Methylation</keyword>
<gene>
    <name evidence="8" type="ORF">MIMGU_mgv1a023498mg</name>
</gene>
<dbReference type="PANTHER" id="PTHR45868">
    <property type="entry name" value="HEAVY METAL-ASSOCIATED ISOPRENYLATED PLANT PROTEIN 33-RELATED"/>
    <property type="match status" value="1"/>
</dbReference>
<feature type="compositionally biased region" description="Basic and acidic residues" evidence="6">
    <location>
        <begin position="96"/>
        <end position="108"/>
    </location>
</feature>
<accession>A0A022RAH2</accession>
<keyword evidence="9" id="KW-1185">Reference proteome</keyword>
<evidence type="ECO:0000313" key="9">
    <source>
        <dbReference type="Proteomes" id="UP000030748"/>
    </source>
</evidence>
<keyword evidence="3" id="KW-0479">Metal-binding</keyword>
<dbReference type="PROSITE" id="PS50846">
    <property type="entry name" value="HMA_2"/>
    <property type="match status" value="1"/>
</dbReference>
<dbReference type="EMBL" id="KI630593">
    <property type="protein sequence ID" value="EYU35910.1"/>
    <property type="molecule type" value="Genomic_DNA"/>
</dbReference>
<evidence type="ECO:0000313" key="8">
    <source>
        <dbReference type="EMBL" id="EYU35910.1"/>
    </source>
</evidence>
<proteinExistence type="inferred from homology"/>
<sequence length="269" mass="28525">MEKTPTAAAGGDGSEPLQYKTWALRVSIHCGGCKKKVKKVLQSIEGVYKIEIDSKEHRVTVAGNIEGETLVKKLVKSGKHAEIWTENPENESTDNGNKKENQPEKEAGDTSGDDQTEEKGSAPPVATAQGGGGGGGGGGGKKKKKKKKKGNANAGGAPAAATAGSPPPAGITGLIPADQMNPNPPSQQHAFFYPQFYYASPEYGMSYNTAPPNASMTSSSYYSMPTHSCTYSDPHYYPHDPILDNNRRDDYYGGDENGCSIIALRKIGV</sequence>
<protein>
    <recommendedName>
        <fullName evidence="7">HMA domain-containing protein</fullName>
    </recommendedName>
</protein>
<feature type="compositionally biased region" description="Basic residues" evidence="6">
    <location>
        <begin position="140"/>
        <end position="150"/>
    </location>
</feature>
<evidence type="ECO:0000256" key="6">
    <source>
        <dbReference type="SAM" id="MobiDB-lite"/>
    </source>
</evidence>
<feature type="non-terminal residue" evidence="8">
    <location>
        <position position="269"/>
    </location>
</feature>
<evidence type="ECO:0000259" key="7">
    <source>
        <dbReference type="PROSITE" id="PS50846"/>
    </source>
</evidence>
<dbReference type="Proteomes" id="UP000030748">
    <property type="component" value="Unassembled WGS sequence"/>
</dbReference>
<dbReference type="Pfam" id="PF00403">
    <property type="entry name" value="HMA"/>
    <property type="match status" value="1"/>
</dbReference>
<dbReference type="InterPro" id="IPR036163">
    <property type="entry name" value="HMA_dom_sf"/>
</dbReference>
<dbReference type="GO" id="GO:0016020">
    <property type="term" value="C:membrane"/>
    <property type="evidence" value="ECO:0007669"/>
    <property type="project" value="UniProtKB-SubCell"/>
</dbReference>
<evidence type="ECO:0000256" key="3">
    <source>
        <dbReference type="ARBA" id="ARBA00022723"/>
    </source>
</evidence>
<reference evidence="8 9" key="1">
    <citation type="journal article" date="2013" name="Proc. Natl. Acad. Sci. U.S.A.">
        <title>Fine-scale variation in meiotic recombination in Mimulus inferred from population shotgun sequencing.</title>
        <authorList>
            <person name="Hellsten U."/>
            <person name="Wright K.M."/>
            <person name="Jenkins J."/>
            <person name="Shu S."/>
            <person name="Yuan Y."/>
            <person name="Wessler S.R."/>
            <person name="Schmutz J."/>
            <person name="Willis J.H."/>
            <person name="Rokhsar D.S."/>
        </authorList>
    </citation>
    <scope>NUCLEOTIDE SEQUENCE [LARGE SCALE GENOMIC DNA]</scope>
    <source>
        <strain evidence="9">cv. DUN x IM62</strain>
    </source>
</reference>
<feature type="domain" description="HMA" evidence="7">
    <location>
        <begin position="19"/>
        <end position="82"/>
    </location>
</feature>
<dbReference type="GO" id="GO:0009626">
    <property type="term" value="P:plant-type hypersensitive response"/>
    <property type="evidence" value="ECO:0007669"/>
    <property type="project" value="UniProtKB-KW"/>
</dbReference>
<dbReference type="eggNOG" id="KOG1603">
    <property type="taxonomic scope" value="Eukaryota"/>
</dbReference>
<keyword evidence="4" id="KW-0449">Lipoprotein</keyword>
<feature type="region of interest" description="Disordered" evidence="6">
    <location>
        <begin position="80"/>
        <end position="181"/>
    </location>
</feature>
<dbReference type="AlphaFoldDB" id="A0A022RAH2"/>
<dbReference type="STRING" id="4155.A0A022RAH2"/>
<comment type="similarity">
    <text evidence="5">Belongs to the HIPP family.</text>
</comment>
<comment type="subcellular location">
    <subcellularLocation>
        <location evidence="1">Membrane</location>
        <topology evidence="1">Peripheral membrane protein</topology>
    </subcellularLocation>
</comment>
<dbReference type="PANTHER" id="PTHR45868:SF80">
    <property type="entry name" value="F15K9.8-RELATED"/>
    <property type="match status" value="1"/>
</dbReference>
<dbReference type="Gene3D" id="3.30.70.100">
    <property type="match status" value="1"/>
</dbReference>
<evidence type="ECO:0000256" key="5">
    <source>
        <dbReference type="ARBA" id="ARBA00024045"/>
    </source>
</evidence>
<evidence type="ECO:0000256" key="4">
    <source>
        <dbReference type="ARBA" id="ARBA00023289"/>
    </source>
</evidence>